<reference evidence="3 4" key="1">
    <citation type="submission" date="2023-07" db="EMBL/GenBank/DDBJ databases">
        <title>Sorghum-associated microbial communities from plants grown in Nebraska, USA.</title>
        <authorList>
            <person name="Schachtman D."/>
        </authorList>
    </citation>
    <scope>NUCLEOTIDE SEQUENCE [LARGE SCALE GENOMIC DNA]</scope>
    <source>
        <strain evidence="3 4">BE190</strain>
    </source>
</reference>
<comment type="caution">
    <text evidence="3">The sequence shown here is derived from an EMBL/GenBank/DDBJ whole genome shotgun (WGS) entry which is preliminary data.</text>
</comment>
<protein>
    <submittedName>
        <fullName evidence="3">Phosphodiesterase</fullName>
    </submittedName>
</protein>
<dbReference type="RefSeq" id="WP_310068351.1">
    <property type="nucleotide sequence ID" value="NZ_JAVDVX010000001.1"/>
</dbReference>
<keyword evidence="2" id="KW-0378">Hydrolase</keyword>
<evidence type="ECO:0000256" key="1">
    <source>
        <dbReference type="ARBA" id="ARBA00022723"/>
    </source>
</evidence>
<evidence type="ECO:0000313" key="4">
    <source>
        <dbReference type="Proteomes" id="UP001253595"/>
    </source>
</evidence>
<accession>A0ABU1UTQ9</accession>
<dbReference type="PANTHER" id="PTHR42988">
    <property type="entry name" value="PHOSPHOHYDROLASE"/>
    <property type="match status" value="1"/>
</dbReference>
<keyword evidence="1" id="KW-0479">Metal-binding</keyword>
<dbReference type="InterPro" id="IPR029052">
    <property type="entry name" value="Metallo-depent_PP-like"/>
</dbReference>
<sequence>MDFNSKIRIAIISDPHFYQQEKAQTPPSWLNINEMGDPQNLWKQLEDLITKEQLSADVLLSLGDITTYANSDALKVAWQSHVSLGEQMGCEILAAATGNHDVCSRPKEGAKSPREMEHATDLFENLKQLDPCYPLHLYNKDNHKNAHTHRVHYFGADFVIYDDDERFRLVVLNSCARHTTEAKEHERGRIAASTISWLETELEKFSDAPKKINIAMCHHSPIPLEDNNSGTYDVIHNGGILLNHLNKCGDWVVCHGHKHFPKITHQNECFIFSSASLASCSVTADNQFYILDIFLREEGGISCTVNAWNWFERKGWEKALSVKNGIWDGCGFGTKKHPEEIAKVISEISQEFPVDWRFVRDQISDLKFIPPETFNKTNKVLNKKYNLNIVCNENGPVEVARIMI</sequence>
<name>A0ABU1UTQ9_9GAMM</name>
<dbReference type="Proteomes" id="UP001253595">
    <property type="component" value="Unassembled WGS sequence"/>
</dbReference>
<proteinExistence type="predicted"/>
<dbReference type="Gene3D" id="3.60.21.10">
    <property type="match status" value="1"/>
</dbReference>
<organism evidence="3 4">
    <name type="scientific">Cellvibrio fibrivorans</name>
    <dbReference type="NCBI Taxonomy" id="126350"/>
    <lineage>
        <taxon>Bacteria</taxon>
        <taxon>Pseudomonadati</taxon>
        <taxon>Pseudomonadota</taxon>
        <taxon>Gammaproteobacteria</taxon>
        <taxon>Cellvibrionales</taxon>
        <taxon>Cellvibrionaceae</taxon>
        <taxon>Cellvibrio</taxon>
    </lineage>
</organism>
<dbReference type="SUPFAM" id="SSF56300">
    <property type="entry name" value="Metallo-dependent phosphatases"/>
    <property type="match status" value="1"/>
</dbReference>
<evidence type="ECO:0000313" key="3">
    <source>
        <dbReference type="EMBL" id="MDR7088555.1"/>
    </source>
</evidence>
<dbReference type="InterPro" id="IPR050884">
    <property type="entry name" value="CNP_phosphodiesterase-III"/>
</dbReference>
<evidence type="ECO:0000256" key="2">
    <source>
        <dbReference type="ARBA" id="ARBA00022801"/>
    </source>
</evidence>
<gene>
    <name evidence="3" type="ORF">J2X05_000558</name>
</gene>
<keyword evidence="4" id="KW-1185">Reference proteome</keyword>
<dbReference type="EMBL" id="JAVDVX010000001">
    <property type="protein sequence ID" value="MDR7088555.1"/>
    <property type="molecule type" value="Genomic_DNA"/>
</dbReference>
<dbReference type="PANTHER" id="PTHR42988:SF2">
    <property type="entry name" value="CYCLIC NUCLEOTIDE PHOSPHODIESTERASE CBUA0032-RELATED"/>
    <property type="match status" value="1"/>
</dbReference>